<evidence type="ECO:0000313" key="2">
    <source>
        <dbReference type="Proteomes" id="UP000042958"/>
    </source>
</evidence>
<reference evidence="2" key="1">
    <citation type="journal article" date="2015" name="Genome Announc.">
        <title>Draft genome sequence of the fungus Penicillium brasilianum MG11.</title>
        <authorList>
            <person name="Horn F."/>
            <person name="Linde J."/>
            <person name="Mattern D.J."/>
            <person name="Walther G."/>
            <person name="Guthke R."/>
            <person name="Brakhage A.A."/>
            <person name="Valiante V."/>
        </authorList>
    </citation>
    <scope>NUCLEOTIDE SEQUENCE [LARGE SCALE GENOMIC DNA]</scope>
    <source>
        <strain evidence="2">MG11</strain>
    </source>
</reference>
<dbReference type="InterPro" id="IPR049756">
    <property type="entry name" value="PlcA-like_dom"/>
</dbReference>
<dbReference type="Proteomes" id="UP000042958">
    <property type="component" value="Unassembled WGS sequence"/>
</dbReference>
<proteinExistence type="predicted"/>
<organism evidence="1 2">
    <name type="scientific">Penicillium brasilianum</name>
    <dbReference type="NCBI Taxonomy" id="104259"/>
    <lineage>
        <taxon>Eukaryota</taxon>
        <taxon>Fungi</taxon>
        <taxon>Dikarya</taxon>
        <taxon>Ascomycota</taxon>
        <taxon>Pezizomycotina</taxon>
        <taxon>Eurotiomycetes</taxon>
        <taxon>Eurotiomycetidae</taxon>
        <taxon>Eurotiales</taxon>
        <taxon>Aspergillaceae</taxon>
        <taxon>Penicillium</taxon>
    </lineage>
</organism>
<protein>
    <submittedName>
        <fullName evidence="1">Uncharacterized protein</fullName>
    </submittedName>
</protein>
<keyword evidence="2" id="KW-1185">Reference proteome</keyword>
<dbReference type="EMBL" id="CDHK01000002">
    <property type="protein sequence ID" value="CEJ55974.1"/>
    <property type="molecule type" value="Genomic_DNA"/>
</dbReference>
<gene>
    <name evidence="1" type="ORF">PMG11_02201</name>
</gene>
<sequence length="1014" mass="113838">MGDIEKPEAETVLNVDDERLSKLITPPLDMPVYEPAENGPIDSLRSKAGSIIRTEHEGDMFFEAAEHESIANGVFLKNIHGIPESAIDHDCWRVNAYVHGGTGSVAKKREINLKFGRVIALAGDFYSSNKDKHRTPICGAFFTNEPTGNPDEDLRNQSERFRSAVKSIVQDDDGNLIQLCSLIDHEHEKIAEHEGEYHTIANIYHEADKCGLPSSSQFWSATVGRSNPKLSLYTWLLFINSDHFGNDAVTAYTVGHKVALQLAREAGQLEESNEKERADGLQAAYLHEAFCLHYLTDLFSSGHIRTPRRELHNDSYTEASFSAARLVFGGKEVPIWDFQCNYMHDNDSATGLLVQNKKGEQWIAYGDKQFVENWDAVNHARVTHAVQVSVDEVYEAFKTTTEKHPSSFEVLDLIPQPMLSAEKGRSASWIDQFGGYDMHNPAALWKVTNEGDKSHLTIRANLNDYSLYRRVDGSPRSTSSLRINPTATPECVAIQQAPFRGSDAFPSAGPIDNLVSGGFLQIQDLNPPGMGVRTCVNFWGPAKVNLTARDNSKFQSNTFTLRNRLIDFDREQSADDAVTWHWQKWYDQQNGLSLFRFNRRSDGQVVVSQWETKDPCPTLPVTFDPNRSWAFSSTQTIRERPLISLDNRQAGLTRFVVGNLVKRPSSSHPDIVCLSFTPDGPVQLALSSAGPGEEPVMILTLEARGIYQFMKRVKQQSGPDRILLARYRRVENDCVQVTFTTIAFSDTKELHEETSKVNIPLSEFEAETSIVVGDLLGTGNDQAIVVHDTKAVSKYIIYAFNEGKLAQAEEFDILREEKSPVLRPFMTALLPAQPAQKKLPSILQLALHKVDEKPTLVFRVTNRASGSTEWKTTISRVEDPLSTDEHYFHLKWIRCTHQPPGFESRNALLEIFSFYGALGIRLFSAENSRKLDEYSEQGRQQYMGQTSLGTGLGAEGDWANGIMTWGSSENDFMDVTRWTPDVNGKMGEGAWGMRERDAGRVLIRGWEVEKRPGY</sequence>
<dbReference type="CDD" id="cd22893">
    <property type="entry name" value="PlcA-like"/>
    <property type="match status" value="1"/>
</dbReference>
<dbReference type="OrthoDB" id="4330301at2759"/>
<accession>A0A0F7TGS9</accession>
<dbReference type="AlphaFoldDB" id="A0A0F7TGS9"/>
<dbReference type="STRING" id="104259.A0A0F7TGS9"/>
<name>A0A0F7TGS9_PENBI</name>
<evidence type="ECO:0000313" key="1">
    <source>
        <dbReference type="EMBL" id="CEJ55974.1"/>
    </source>
</evidence>